<name>A0A7R9GDD6_9CRUS</name>
<dbReference type="PANTHER" id="PTHR46181:SF3">
    <property type="entry name" value="MITOCHONDRIAL GLYCINE TRANSPORTER"/>
    <property type="match status" value="1"/>
</dbReference>
<proteinExistence type="inferred from homology"/>
<comment type="subcellular location">
    <subcellularLocation>
        <location evidence="1">Membrane</location>
        <topology evidence="1">Multi-pass membrane protein</topology>
    </subcellularLocation>
</comment>
<dbReference type="InterPro" id="IPR018108">
    <property type="entry name" value="MCP_transmembrane"/>
</dbReference>
<gene>
    <name evidence="7" type="ORF">NMOB1V02_LOCUS6131</name>
</gene>
<evidence type="ECO:0000256" key="6">
    <source>
        <dbReference type="RuleBase" id="RU000488"/>
    </source>
</evidence>
<reference evidence="7" key="1">
    <citation type="submission" date="2020-11" db="EMBL/GenBank/DDBJ databases">
        <authorList>
            <person name="Tran Van P."/>
        </authorList>
    </citation>
    <scope>NUCLEOTIDE SEQUENCE</scope>
</reference>
<evidence type="ECO:0000256" key="1">
    <source>
        <dbReference type="ARBA" id="ARBA00004141"/>
    </source>
</evidence>
<dbReference type="GO" id="GO:0016020">
    <property type="term" value="C:membrane"/>
    <property type="evidence" value="ECO:0007669"/>
    <property type="project" value="UniProtKB-SubCell"/>
</dbReference>
<evidence type="ECO:0000256" key="4">
    <source>
        <dbReference type="ARBA" id="ARBA00023136"/>
    </source>
</evidence>
<keyword evidence="8" id="KW-1185">Reference proteome</keyword>
<dbReference type="GO" id="GO:0005739">
    <property type="term" value="C:mitochondrion"/>
    <property type="evidence" value="ECO:0007669"/>
    <property type="project" value="TreeGrafter"/>
</dbReference>
<organism evidence="7">
    <name type="scientific">Notodromas monacha</name>
    <dbReference type="NCBI Taxonomy" id="399045"/>
    <lineage>
        <taxon>Eukaryota</taxon>
        <taxon>Metazoa</taxon>
        <taxon>Ecdysozoa</taxon>
        <taxon>Arthropoda</taxon>
        <taxon>Crustacea</taxon>
        <taxon>Oligostraca</taxon>
        <taxon>Ostracoda</taxon>
        <taxon>Podocopa</taxon>
        <taxon>Podocopida</taxon>
        <taxon>Cypridocopina</taxon>
        <taxon>Cypridoidea</taxon>
        <taxon>Cyprididae</taxon>
        <taxon>Notodromas</taxon>
    </lineage>
</organism>
<evidence type="ECO:0000313" key="8">
    <source>
        <dbReference type="Proteomes" id="UP000678499"/>
    </source>
</evidence>
<dbReference type="OrthoDB" id="1859733at2759"/>
<dbReference type="EMBL" id="OA883266">
    <property type="protein sequence ID" value="CAD7278426.1"/>
    <property type="molecule type" value="Genomic_DNA"/>
</dbReference>
<dbReference type="Gene3D" id="1.50.40.10">
    <property type="entry name" value="Mitochondrial carrier domain"/>
    <property type="match status" value="1"/>
</dbReference>
<dbReference type="EMBL" id="CAJPEX010001229">
    <property type="protein sequence ID" value="CAG0918578.1"/>
    <property type="molecule type" value="Genomic_DNA"/>
</dbReference>
<evidence type="ECO:0000313" key="7">
    <source>
        <dbReference type="EMBL" id="CAD7278426.1"/>
    </source>
</evidence>
<dbReference type="InterPro" id="IPR023395">
    <property type="entry name" value="MCP_dom_sf"/>
</dbReference>
<evidence type="ECO:0000256" key="5">
    <source>
        <dbReference type="PROSITE-ProRule" id="PRU00282"/>
    </source>
</evidence>
<sequence length="104" mass="11746">MESYGFVMLSHTLRNEVKYHFGCALFAGIVASILTHPPDVLKTKVQCSEAKLTGVEAVRLIVKESGFPGFFRGLVPRLLRRTLLSCVSWTIYERVNILIEMTED</sequence>
<dbReference type="AlphaFoldDB" id="A0A7R9GDD6"/>
<keyword evidence="3 5" id="KW-0812">Transmembrane</keyword>
<evidence type="ECO:0000256" key="2">
    <source>
        <dbReference type="ARBA" id="ARBA00006375"/>
    </source>
</evidence>
<dbReference type="PANTHER" id="PTHR46181">
    <property type="entry name" value="MITOCHONDRIAL GLYCINE TRANSPORTER"/>
    <property type="match status" value="1"/>
</dbReference>
<accession>A0A7R9GDD6</accession>
<dbReference type="GO" id="GO:1904983">
    <property type="term" value="P:glycine import into mitochondrion"/>
    <property type="evidence" value="ECO:0007669"/>
    <property type="project" value="TreeGrafter"/>
</dbReference>
<dbReference type="Pfam" id="PF00153">
    <property type="entry name" value="Mito_carr"/>
    <property type="match status" value="1"/>
</dbReference>
<keyword evidence="6" id="KW-0813">Transport</keyword>
<feature type="repeat" description="Solcar" evidence="5">
    <location>
        <begin position="15"/>
        <end position="98"/>
    </location>
</feature>
<dbReference type="SUPFAM" id="SSF103506">
    <property type="entry name" value="Mitochondrial carrier"/>
    <property type="match status" value="1"/>
</dbReference>
<dbReference type="PROSITE" id="PS50920">
    <property type="entry name" value="SOLCAR"/>
    <property type="match status" value="1"/>
</dbReference>
<evidence type="ECO:0000256" key="3">
    <source>
        <dbReference type="ARBA" id="ARBA00022692"/>
    </source>
</evidence>
<comment type="similarity">
    <text evidence="2 6">Belongs to the mitochondrial carrier (TC 2.A.29) family.</text>
</comment>
<dbReference type="Proteomes" id="UP000678499">
    <property type="component" value="Unassembled WGS sequence"/>
</dbReference>
<dbReference type="GO" id="GO:0015187">
    <property type="term" value="F:glycine transmembrane transporter activity"/>
    <property type="evidence" value="ECO:0007669"/>
    <property type="project" value="TreeGrafter"/>
</dbReference>
<protein>
    <submittedName>
        <fullName evidence="7">Uncharacterized protein</fullName>
    </submittedName>
</protein>
<keyword evidence="4 5" id="KW-0472">Membrane</keyword>